<reference evidence="1" key="1">
    <citation type="submission" date="2014-11" db="EMBL/GenBank/DDBJ databases">
        <authorList>
            <person name="Amaro Gonzalez C."/>
        </authorList>
    </citation>
    <scope>NUCLEOTIDE SEQUENCE</scope>
</reference>
<dbReference type="AlphaFoldDB" id="A0A0E9QM23"/>
<evidence type="ECO:0000313" key="1">
    <source>
        <dbReference type="EMBL" id="JAH17951.1"/>
    </source>
</evidence>
<dbReference type="EMBL" id="GBXM01090626">
    <property type="protein sequence ID" value="JAH17951.1"/>
    <property type="molecule type" value="Transcribed_RNA"/>
</dbReference>
<organism evidence="1">
    <name type="scientific">Anguilla anguilla</name>
    <name type="common">European freshwater eel</name>
    <name type="synonym">Muraena anguilla</name>
    <dbReference type="NCBI Taxonomy" id="7936"/>
    <lineage>
        <taxon>Eukaryota</taxon>
        <taxon>Metazoa</taxon>
        <taxon>Chordata</taxon>
        <taxon>Craniata</taxon>
        <taxon>Vertebrata</taxon>
        <taxon>Euteleostomi</taxon>
        <taxon>Actinopterygii</taxon>
        <taxon>Neopterygii</taxon>
        <taxon>Teleostei</taxon>
        <taxon>Anguilliformes</taxon>
        <taxon>Anguillidae</taxon>
        <taxon>Anguilla</taxon>
    </lineage>
</organism>
<name>A0A0E9QM23_ANGAN</name>
<reference evidence="1" key="2">
    <citation type="journal article" date="2015" name="Fish Shellfish Immunol.">
        <title>Early steps in the European eel (Anguilla anguilla)-Vibrio vulnificus interaction in the gills: Role of the RtxA13 toxin.</title>
        <authorList>
            <person name="Callol A."/>
            <person name="Pajuelo D."/>
            <person name="Ebbesson L."/>
            <person name="Teles M."/>
            <person name="MacKenzie S."/>
            <person name="Amaro C."/>
        </authorList>
    </citation>
    <scope>NUCLEOTIDE SEQUENCE</scope>
</reference>
<protein>
    <submittedName>
        <fullName evidence="1">Uncharacterized protein</fullName>
    </submittedName>
</protein>
<proteinExistence type="predicted"/>
<sequence length="31" mass="3577">MMYNSGIHSGCVMIIPLSFRKFRKSVLKSVF</sequence>
<accession>A0A0E9QM23</accession>